<feature type="domain" description="DUSP" evidence="10">
    <location>
        <begin position="111"/>
        <end position="249"/>
    </location>
</feature>
<evidence type="ECO:0000256" key="1">
    <source>
        <dbReference type="ARBA" id="ARBA00000707"/>
    </source>
</evidence>
<evidence type="ECO:0000256" key="6">
    <source>
        <dbReference type="ARBA" id="ARBA00022801"/>
    </source>
</evidence>
<dbReference type="GO" id="GO:0016579">
    <property type="term" value="P:protein deubiquitination"/>
    <property type="evidence" value="ECO:0007669"/>
    <property type="project" value="InterPro"/>
</dbReference>
<dbReference type="InterPro" id="IPR038765">
    <property type="entry name" value="Papain-like_cys_pep_sf"/>
</dbReference>
<feature type="compositionally biased region" description="Pro residues" evidence="8">
    <location>
        <begin position="1286"/>
        <end position="1301"/>
    </location>
</feature>
<dbReference type="Proteomes" id="UP000289152">
    <property type="component" value="Unassembled WGS sequence"/>
</dbReference>
<feature type="compositionally biased region" description="Polar residues" evidence="8">
    <location>
        <begin position="35"/>
        <end position="48"/>
    </location>
</feature>
<dbReference type="InterPro" id="IPR035927">
    <property type="entry name" value="DUSP-like_sf"/>
</dbReference>
<dbReference type="SUPFAM" id="SSF54001">
    <property type="entry name" value="Cysteine proteinases"/>
    <property type="match status" value="1"/>
</dbReference>
<keyword evidence="12" id="KW-1185">Reference proteome</keyword>
<dbReference type="PROSITE" id="PS50235">
    <property type="entry name" value="USP_3"/>
    <property type="match status" value="1"/>
</dbReference>
<feature type="region of interest" description="Disordered" evidence="8">
    <location>
        <begin position="858"/>
        <end position="882"/>
    </location>
</feature>
<dbReference type="Pfam" id="PF00443">
    <property type="entry name" value="UCH"/>
    <property type="match status" value="1"/>
</dbReference>
<comment type="catalytic activity">
    <reaction evidence="1">
        <text>Thiol-dependent hydrolysis of ester, thioester, amide, peptide and isopeptide bonds formed by the C-terminal Gly of ubiquitin (a 76-residue protein attached to proteins as an intracellular targeting signal).</text>
        <dbReference type="EC" id="3.4.19.12"/>
    </reaction>
</comment>
<proteinExistence type="inferred from homology"/>
<keyword evidence="7" id="KW-0788">Thiol protease</keyword>
<protein>
    <recommendedName>
        <fullName evidence="3">ubiquitinyl hydrolase 1</fullName>
        <ecNumber evidence="3">3.4.19.12</ecNumber>
    </recommendedName>
</protein>
<dbReference type="PANTHER" id="PTHR21646:SF24">
    <property type="entry name" value="UBIQUITIN CARBOXYL-TERMINAL HYDROLASE"/>
    <property type="match status" value="1"/>
</dbReference>
<organism evidence="11 12">
    <name type="scientific">Tremella mesenterica</name>
    <name type="common">Jelly fungus</name>
    <dbReference type="NCBI Taxonomy" id="5217"/>
    <lineage>
        <taxon>Eukaryota</taxon>
        <taxon>Fungi</taxon>
        <taxon>Dikarya</taxon>
        <taxon>Basidiomycota</taxon>
        <taxon>Agaricomycotina</taxon>
        <taxon>Tremellomycetes</taxon>
        <taxon>Tremellales</taxon>
        <taxon>Tremellaceae</taxon>
        <taxon>Tremella</taxon>
    </lineage>
</organism>
<dbReference type="PROSITE" id="PS51283">
    <property type="entry name" value="DUSP"/>
    <property type="match status" value="1"/>
</dbReference>
<dbReference type="Gene3D" id="3.90.70.10">
    <property type="entry name" value="Cysteine proteinases"/>
    <property type="match status" value="2"/>
</dbReference>
<feature type="region of interest" description="Disordered" evidence="8">
    <location>
        <begin position="1328"/>
        <end position="1383"/>
    </location>
</feature>
<feature type="region of interest" description="Disordered" evidence="8">
    <location>
        <begin position="1254"/>
        <end position="1312"/>
    </location>
</feature>
<evidence type="ECO:0000256" key="8">
    <source>
        <dbReference type="SAM" id="MobiDB-lite"/>
    </source>
</evidence>
<dbReference type="InterPro" id="IPR018200">
    <property type="entry name" value="USP_CS"/>
</dbReference>
<feature type="compositionally biased region" description="Low complexity" evidence="8">
    <location>
        <begin position="432"/>
        <end position="447"/>
    </location>
</feature>
<accession>A0A4Q1BS96</accession>
<dbReference type="InterPro" id="IPR050185">
    <property type="entry name" value="Ub_carboxyl-term_hydrolase"/>
</dbReference>
<dbReference type="GO" id="GO:0004843">
    <property type="term" value="F:cysteine-type deubiquitinase activity"/>
    <property type="evidence" value="ECO:0007669"/>
    <property type="project" value="UniProtKB-EC"/>
</dbReference>
<evidence type="ECO:0000256" key="4">
    <source>
        <dbReference type="ARBA" id="ARBA00022670"/>
    </source>
</evidence>
<evidence type="ECO:0000313" key="12">
    <source>
        <dbReference type="Proteomes" id="UP000289152"/>
    </source>
</evidence>
<keyword evidence="6" id="KW-0378">Hydrolase</keyword>
<sequence>MSNSAPTLKRPRSTEAPSPSSTSSPKRAASEDPFATSSDSGRTENGLSHLTPVGQHAQVPGSSPLRMVDGATDGESEGGEWVKRTEEVHLEEGYDRKQYKEHYDQLLGMCLIPSEEDETLTNVTASFPPPYATARTYHIIPKKLFSTLQTLALGDPASSKSPVSPSDLKIDLTELIEDTEGEEVLTLYNDTIGSPSTRMTFKGTKTRIWQLKDGLLEQDDFIYVSAEGWGKLVEWYGPYHGPTLPRICASGGRILLKPSIYTVHITDFLPGMTVSNQLKGIEAKPIRITCPSFFSIETFEKFLTTVVLDQVRMENSRAEVRCWQLDVSQISDSLSPPNTLYINPSLLPNLSAKLLNHGITQPNLTCEEMGLVHGDVFAVELGLPMGNSVFWAVNVNEEGKAVSKSTAPLALQVPKAPPPLFSQPSTFPGFGASMSSSEAGSSTQSTGMQTRSQTSQGRSKGKGLVGLHNLGNTCFMNSAVQCLSNTQELSQYFLSGVYRDELNPDNPLGMHGQVAEAFGGVIEALWTLSGPHASFSPRQLKSTTSRFAPQFAGYGQHDTQEFIAFLLDGLHEDLNRIKKKPYIEKPDWKPGGGNVQLAELGKECWEGYKQRNDSVIVDLFQGQLQSTLVCPECHKESITMDPFMYLTVPLPIAQTRQIKLLFIPRDVEQSPINIRLLIPQNASFMQVKEKLGQLVKCSPSNLVAFDLWKGSVYAWWLDSDHNSEYKENDVGVFYELAVPVTASRKGVGVPVSETSTITVPVYTYRSEGGRSHRDLPSECSLQPFFITLNRVEATDPVAVRDAIARGYSQFVRPEMKTSLWVSPNSSHAVVPPAIEEDGTITEIHLDGSQTRVVEVNTSSTDFSDTEMTSSVTLPPSSQGTISQASDIQTVNTQNGNSTESIRTNDSTASLRSLASSRSLVPRGDLFQVHVADASSSDKNNGFTLFKGKAEIVPFYKQTVSAASTEWSILEHRKKPKKNMFGRLTSGINSFVNPGYNSDDEHSPPSTPTTPLVVRPGEGIFCEWTHKRFNEYFDTAFKPEEIIDPQIQKEAEKRKAGKNIGIEDCLDEFSKEETLGQDDLWYCPQCKKHQAATKKLEIYKAPDILVICIKRFGNSRRLSDKLDHMVHFPIDGLDLEERIGECQVAKRLDFSTEQAKEYGMRVDEPMIYDLYAVDNHFGGMGGGHYTAFCRNRVDGKWYNYDDTRVSPANEAAVQSRAAYLLFYRRRTTQPIGGISHFKAQSASASASASVNVTPLPLHHSLPSPDSSNPPSPSPNIDPDLDDFSNPSQPPLYSPIGTPPLPSPVLSAGSDSDLETVDKESVLLSTSVSMTRGGSMLNGPLSVTIRREEPSTFEPSSEEMTRVRDVTEDTESGGGGGKDDRMDLS</sequence>
<dbReference type="PANTHER" id="PTHR21646">
    <property type="entry name" value="UBIQUITIN CARBOXYL-TERMINAL HYDROLASE"/>
    <property type="match status" value="1"/>
</dbReference>
<evidence type="ECO:0000313" key="11">
    <source>
        <dbReference type="EMBL" id="RXK40820.1"/>
    </source>
</evidence>
<name>A0A4Q1BS96_TREME</name>
<dbReference type="EMBL" id="SDIL01000014">
    <property type="protein sequence ID" value="RXK40820.1"/>
    <property type="molecule type" value="Genomic_DNA"/>
</dbReference>
<evidence type="ECO:0000259" key="9">
    <source>
        <dbReference type="PROSITE" id="PS50235"/>
    </source>
</evidence>
<dbReference type="InParanoid" id="A0A4Q1BS96"/>
<feature type="domain" description="USP" evidence="9">
    <location>
        <begin position="465"/>
        <end position="1225"/>
    </location>
</feature>
<gene>
    <name evidence="11" type="ORF">M231_01879</name>
</gene>
<dbReference type="PROSITE" id="PS00973">
    <property type="entry name" value="USP_2"/>
    <property type="match status" value="1"/>
</dbReference>
<feature type="compositionally biased region" description="Polar residues" evidence="8">
    <location>
        <begin position="889"/>
        <end position="907"/>
    </location>
</feature>
<reference evidence="11 12" key="1">
    <citation type="submission" date="2016-06" db="EMBL/GenBank/DDBJ databases">
        <title>Evolution of pathogenesis and genome organization in the Tremellales.</title>
        <authorList>
            <person name="Cuomo C."/>
            <person name="Litvintseva A."/>
            <person name="Heitman J."/>
            <person name="Chen Y."/>
            <person name="Sun S."/>
            <person name="Springer D."/>
            <person name="Dromer F."/>
            <person name="Young S."/>
            <person name="Zeng Q."/>
            <person name="Chapman S."/>
            <person name="Gujja S."/>
            <person name="Saif S."/>
            <person name="Birren B."/>
        </authorList>
    </citation>
    <scope>NUCLEOTIDE SEQUENCE [LARGE SCALE GENOMIC DNA]</scope>
    <source>
        <strain evidence="11 12">ATCC 28783</strain>
    </source>
</reference>
<dbReference type="OrthoDB" id="292964at2759"/>
<dbReference type="CDD" id="cd02674">
    <property type="entry name" value="Peptidase_C19R"/>
    <property type="match status" value="1"/>
</dbReference>
<feature type="region of interest" description="Disordered" evidence="8">
    <location>
        <begin position="889"/>
        <end position="908"/>
    </location>
</feature>
<dbReference type="InterPro" id="IPR006615">
    <property type="entry name" value="Pept_C19_DUSP"/>
</dbReference>
<dbReference type="PROSITE" id="PS00972">
    <property type="entry name" value="USP_1"/>
    <property type="match status" value="1"/>
</dbReference>
<dbReference type="InterPro" id="IPR028889">
    <property type="entry name" value="USP"/>
</dbReference>
<dbReference type="GO" id="GO:0006508">
    <property type="term" value="P:proteolysis"/>
    <property type="evidence" value="ECO:0007669"/>
    <property type="project" value="UniProtKB-KW"/>
</dbReference>
<comment type="caution">
    <text evidence="11">The sequence shown here is derived from an EMBL/GenBank/DDBJ whole genome shotgun (WGS) entry which is preliminary data.</text>
</comment>
<feature type="compositionally biased region" description="Low complexity" evidence="8">
    <location>
        <begin position="14"/>
        <end position="27"/>
    </location>
</feature>
<feature type="region of interest" description="Disordered" evidence="8">
    <location>
        <begin position="1"/>
        <end position="84"/>
    </location>
</feature>
<feature type="compositionally biased region" description="Low complexity" evidence="8">
    <location>
        <begin position="1254"/>
        <end position="1265"/>
    </location>
</feature>
<feature type="region of interest" description="Disordered" evidence="8">
    <location>
        <begin position="432"/>
        <end position="463"/>
    </location>
</feature>
<dbReference type="InterPro" id="IPR001394">
    <property type="entry name" value="Peptidase_C19_UCH"/>
</dbReference>
<evidence type="ECO:0000259" key="10">
    <source>
        <dbReference type="PROSITE" id="PS51283"/>
    </source>
</evidence>
<evidence type="ECO:0000256" key="7">
    <source>
        <dbReference type="ARBA" id="ARBA00022807"/>
    </source>
</evidence>
<dbReference type="STRING" id="5217.A0A4Q1BS96"/>
<keyword evidence="4" id="KW-0645">Protease</keyword>
<dbReference type="VEuPathDB" id="FungiDB:TREMEDRAFT_36466"/>
<keyword evidence="5" id="KW-0833">Ubl conjugation pathway</keyword>
<dbReference type="Gene3D" id="3.30.2230.10">
    <property type="entry name" value="DUSP-like"/>
    <property type="match status" value="1"/>
</dbReference>
<dbReference type="EC" id="3.4.19.12" evidence="3"/>
<dbReference type="SUPFAM" id="SSF143791">
    <property type="entry name" value="DUSP-like"/>
    <property type="match status" value="1"/>
</dbReference>
<evidence type="ECO:0000256" key="3">
    <source>
        <dbReference type="ARBA" id="ARBA00012759"/>
    </source>
</evidence>
<dbReference type="FunCoup" id="A0A4Q1BS96">
    <property type="interactions" value="419"/>
</dbReference>
<evidence type="ECO:0000256" key="5">
    <source>
        <dbReference type="ARBA" id="ARBA00022786"/>
    </source>
</evidence>
<feature type="compositionally biased region" description="Polar residues" evidence="8">
    <location>
        <begin position="448"/>
        <end position="458"/>
    </location>
</feature>
<evidence type="ECO:0000256" key="2">
    <source>
        <dbReference type="ARBA" id="ARBA00009085"/>
    </source>
</evidence>
<comment type="similarity">
    <text evidence="2">Belongs to the peptidase C19 family.</text>
</comment>